<evidence type="ECO:0000313" key="3">
    <source>
        <dbReference type="Proteomes" id="UP000325787"/>
    </source>
</evidence>
<dbReference type="EMBL" id="CP034550">
    <property type="protein sequence ID" value="QFZ20915.1"/>
    <property type="molecule type" value="Genomic_DNA"/>
</dbReference>
<dbReference type="RefSeq" id="WP_033433790.1">
    <property type="nucleotide sequence ID" value="NZ_CP034550.1"/>
</dbReference>
<dbReference type="Pfam" id="PF07301">
    <property type="entry name" value="DUF1453"/>
    <property type="match status" value="1"/>
</dbReference>
<dbReference type="KEGG" id="ssyi:EKG83_29170"/>
<keyword evidence="1" id="KW-0812">Transmembrane</keyword>
<keyword evidence="1" id="KW-1133">Transmembrane helix</keyword>
<evidence type="ECO:0000313" key="2">
    <source>
        <dbReference type="EMBL" id="QFZ20915.1"/>
    </source>
</evidence>
<feature type="transmembrane region" description="Helical" evidence="1">
    <location>
        <begin position="6"/>
        <end position="22"/>
    </location>
</feature>
<protein>
    <submittedName>
        <fullName evidence="2">DUF1453 family protein</fullName>
    </submittedName>
</protein>
<accession>A0A5Q0H4V8</accession>
<feature type="transmembrane region" description="Helical" evidence="1">
    <location>
        <begin position="131"/>
        <end position="155"/>
    </location>
</feature>
<feature type="transmembrane region" description="Helical" evidence="1">
    <location>
        <begin position="57"/>
        <end position="78"/>
    </location>
</feature>
<gene>
    <name evidence="2" type="ORF">EKG83_29170</name>
</gene>
<dbReference type="OrthoDB" id="4273586at2"/>
<feature type="transmembrane region" description="Helical" evidence="1">
    <location>
        <begin position="90"/>
        <end position="111"/>
    </location>
</feature>
<feature type="transmembrane region" description="Helical" evidence="1">
    <location>
        <begin position="29"/>
        <end position="45"/>
    </location>
</feature>
<keyword evidence="3" id="KW-1185">Reference proteome</keyword>
<evidence type="ECO:0000256" key="1">
    <source>
        <dbReference type="SAM" id="Phobius"/>
    </source>
</evidence>
<name>A0A5Q0H4V8_SACSY</name>
<dbReference type="Proteomes" id="UP000325787">
    <property type="component" value="Chromosome"/>
</dbReference>
<reference evidence="3" key="1">
    <citation type="journal article" date="2021" name="Curr. Microbiol.">
        <title>Complete genome of nocamycin-producing strain Saccharothrix syringae NRRL B-16468 reveals the biosynthetic potential for secondary metabolites.</title>
        <authorList>
            <person name="Mo X."/>
            <person name="Yang S."/>
        </authorList>
    </citation>
    <scope>NUCLEOTIDE SEQUENCE [LARGE SCALE GENOMIC DNA]</scope>
    <source>
        <strain evidence="3">ATCC 51364 / DSM 43886 / JCM 6844 / KCTC 9398 / NBRC 14523 / NRRL B-16468 / INA 2240</strain>
    </source>
</reference>
<sequence>MTWIDWLVDVALIGVVVLQLVGRRLTARGLLVPVVLVSWAGAHYLDGIPTAGNDLVLIALAVALGAGLGVGAGVLTRVSRRDDGAVFARATAWAAVLWVLGMGIRLVFQFYATHGGAVAVARFSADHLLDARAWVTALVLMAFAEVFGRTAVVWLRGQGVRRAVRAGAA</sequence>
<dbReference type="InterPro" id="IPR058247">
    <property type="entry name" value="DUF1453"/>
</dbReference>
<dbReference type="AlphaFoldDB" id="A0A5Q0H4V8"/>
<proteinExistence type="predicted"/>
<organism evidence="2 3">
    <name type="scientific">Saccharothrix syringae</name>
    <name type="common">Nocardiopsis syringae</name>
    <dbReference type="NCBI Taxonomy" id="103733"/>
    <lineage>
        <taxon>Bacteria</taxon>
        <taxon>Bacillati</taxon>
        <taxon>Actinomycetota</taxon>
        <taxon>Actinomycetes</taxon>
        <taxon>Pseudonocardiales</taxon>
        <taxon>Pseudonocardiaceae</taxon>
        <taxon>Saccharothrix</taxon>
    </lineage>
</organism>
<keyword evidence="1" id="KW-0472">Membrane</keyword>